<sequence>MNPQLWAACQRVNQGFIPPSGILNQEQYRKSDKTAFAKAVQETLKAKEIMVQEIYEWA</sequence>
<dbReference type="Proteomes" id="UP001597512">
    <property type="component" value="Unassembled WGS sequence"/>
</dbReference>
<proteinExistence type="predicted"/>
<evidence type="ECO:0000313" key="1">
    <source>
        <dbReference type="EMBL" id="MFD2938253.1"/>
    </source>
</evidence>
<protein>
    <submittedName>
        <fullName evidence="1">Uncharacterized protein</fullName>
    </submittedName>
</protein>
<name>A0ABW6AUY4_9BACT</name>
<keyword evidence="2" id="KW-1185">Reference proteome</keyword>
<gene>
    <name evidence="1" type="ORF">ACFS25_31105</name>
</gene>
<dbReference type="EMBL" id="JBHUOM010000050">
    <property type="protein sequence ID" value="MFD2938253.1"/>
    <property type="molecule type" value="Genomic_DNA"/>
</dbReference>
<dbReference type="RefSeq" id="WP_381509020.1">
    <property type="nucleotide sequence ID" value="NZ_JBHUOM010000050.1"/>
</dbReference>
<comment type="caution">
    <text evidence="1">The sequence shown here is derived from an EMBL/GenBank/DDBJ whole genome shotgun (WGS) entry which is preliminary data.</text>
</comment>
<reference evidence="2" key="1">
    <citation type="journal article" date="2019" name="Int. J. Syst. Evol. Microbiol.">
        <title>The Global Catalogue of Microorganisms (GCM) 10K type strain sequencing project: providing services to taxonomists for standard genome sequencing and annotation.</title>
        <authorList>
            <consortium name="The Broad Institute Genomics Platform"/>
            <consortium name="The Broad Institute Genome Sequencing Center for Infectious Disease"/>
            <person name="Wu L."/>
            <person name="Ma J."/>
        </authorList>
    </citation>
    <scope>NUCLEOTIDE SEQUENCE [LARGE SCALE GENOMIC DNA]</scope>
    <source>
        <strain evidence="2">KCTC 52490</strain>
    </source>
</reference>
<accession>A0ABW6AUY4</accession>
<organism evidence="1 2">
    <name type="scientific">Spirosoma flavum</name>
    <dbReference type="NCBI Taxonomy" id="2048557"/>
    <lineage>
        <taxon>Bacteria</taxon>
        <taxon>Pseudomonadati</taxon>
        <taxon>Bacteroidota</taxon>
        <taxon>Cytophagia</taxon>
        <taxon>Cytophagales</taxon>
        <taxon>Cytophagaceae</taxon>
        <taxon>Spirosoma</taxon>
    </lineage>
</organism>
<evidence type="ECO:0000313" key="2">
    <source>
        <dbReference type="Proteomes" id="UP001597512"/>
    </source>
</evidence>